<sequence length="407" mass="47697">MGGILDMGKIEMTDEYVRVGTTLYKIVFQPLINGTFAKRRVPWSMGTLRYDHGKDFIASVPKYDGFCTVPSHVDYKRNIGSFLNLYEPITHTPQKGKFPHIQELILHIFGEHYELGMDYFQLLYLNPVQKLPILLLVSQERNTGKSTFLNFLKAIFQDNVTFNTNEDFRSQFNADWAGKLLIGVDEVLLNRREDSERLKNLSTASVYKIEAKGKDRCEVQFFGKFIMCSNNEDTPVLIEPGETRYWVRKINPLKNDDTSFLQKLITEIPAFLYFLQHRQLTTDKESRMWFSPQQIHTPALDRIINCSRNHTEIDLAEICLNIMDTMSQDKLTFCINDIQQLLMLSNIKVETYQIRNILKRNWRLTPTDNSLAYSTFIKNFPPGPPYREEKKTGRYYTITKEFLRKFR</sequence>
<dbReference type="InterPro" id="IPR027417">
    <property type="entry name" value="P-loop_NTPase"/>
</dbReference>
<reference evidence="4 5" key="1">
    <citation type="submission" date="2018-08" db="EMBL/GenBank/DDBJ databases">
        <title>A genome reference for cultivated species of the human gut microbiota.</title>
        <authorList>
            <person name="Zou Y."/>
            <person name="Xue W."/>
            <person name="Luo G."/>
        </authorList>
    </citation>
    <scope>NUCLEOTIDE SEQUENCE [LARGE SCALE GENOMIC DNA]</scope>
    <source>
        <strain evidence="4 5">TM05-16</strain>
    </source>
</reference>
<dbReference type="AlphaFoldDB" id="A0A3E4JLC7"/>
<dbReference type="Gene3D" id="3.40.50.300">
    <property type="entry name" value="P-loop containing nucleotide triphosphate hydrolases"/>
    <property type="match status" value="1"/>
</dbReference>
<feature type="domain" description="SF3 helicase" evidence="3">
    <location>
        <begin position="111"/>
        <end position="287"/>
    </location>
</feature>
<dbReference type="InterPro" id="IPR045455">
    <property type="entry name" value="NrS-1_pol-like_helicase"/>
</dbReference>
<evidence type="ECO:0000313" key="4">
    <source>
        <dbReference type="EMBL" id="RGJ87495.1"/>
    </source>
</evidence>
<dbReference type="RefSeq" id="WP_117699879.1">
    <property type="nucleotide sequence ID" value="NZ_JAQEUR010000002.1"/>
</dbReference>
<dbReference type="SUPFAM" id="SSF52540">
    <property type="entry name" value="P-loop containing nucleoside triphosphate hydrolases"/>
    <property type="match status" value="1"/>
</dbReference>
<accession>A0A3E4JLC7</accession>
<dbReference type="PROSITE" id="PS51206">
    <property type="entry name" value="SF3_HELICASE_1"/>
    <property type="match status" value="1"/>
</dbReference>
<dbReference type="Pfam" id="PF19263">
    <property type="entry name" value="DUF5906"/>
    <property type="match status" value="1"/>
</dbReference>
<evidence type="ECO:0000256" key="1">
    <source>
        <dbReference type="ARBA" id="ARBA00022741"/>
    </source>
</evidence>
<organism evidence="4 5">
    <name type="scientific">Phocaeicola vulgatus</name>
    <name type="common">Bacteroides vulgatus</name>
    <dbReference type="NCBI Taxonomy" id="821"/>
    <lineage>
        <taxon>Bacteria</taxon>
        <taxon>Pseudomonadati</taxon>
        <taxon>Bacteroidota</taxon>
        <taxon>Bacteroidia</taxon>
        <taxon>Bacteroidales</taxon>
        <taxon>Bacteroidaceae</taxon>
        <taxon>Phocaeicola</taxon>
    </lineage>
</organism>
<keyword evidence="2" id="KW-0067">ATP-binding</keyword>
<keyword evidence="4" id="KW-0378">Hydrolase</keyword>
<evidence type="ECO:0000256" key="2">
    <source>
        <dbReference type="ARBA" id="ARBA00022840"/>
    </source>
</evidence>
<keyword evidence="4" id="KW-0347">Helicase</keyword>
<dbReference type="EMBL" id="QSPP01000027">
    <property type="protein sequence ID" value="RGJ87495.1"/>
    <property type="molecule type" value="Genomic_DNA"/>
</dbReference>
<protein>
    <submittedName>
        <fullName evidence="4">Helicase</fullName>
    </submittedName>
</protein>
<keyword evidence="1" id="KW-0547">Nucleotide-binding</keyword>
<gene>
    <name evidence="4" type="ORF">DXD46_10635</name>
</gene>
<dbReference type="InterPro" id="IPR014015">
    <property type="entry name" value="Helicase_SF3_DNA-vir"/>
</dbReference>
<evidence type="ECO:0000313" key="5">
    <source>
        <dbReference type="Proteomes" id="UP000260640"/>
    </source>
</evidence>
<dbReference type="GO" id="GO:0004386">
    <property type="term" value="F:helicase activity"/>
    <property type="evidence" value="ECO:0007669"/>
    <property type="project" value="UniProtKB-KW"/>
</dbReference>
<dbReference type="GO" id="GO:0005524">
    <property type="term" value="F:ATP binding"/>
    <property type="evidence" value="ECO:0007669"/>
    <property type="project" value="UniProtKB-KW"/>
</dbReference>
<comment type="caution">
    <text evidence="4">The sequence shown here is derived from an EMBL/GenBank/DDBJ whole genome shotgun (WGS) entry which is preliminary data.</text>
</comment>
<name>A0A3E4JLC7_PHOVU</name>
<evidence type="ECO:0000259" key="3">
    <source>
        <dbReference type="PROSITE" id="PS51206"/>
    </source>
</evidence>
<dbReference type="Proteomes" id="UP000260640">
    <property type="component" value="Unassembled WGS sequence"/>
</dbReference>
<proteinExistence type="predicted"/>